<organism evidence="6 7">
    <name type="scientific">Cryptotermes secundus</name>
    <dbReference type="NCBI Taxonomy" id="105785"/>
    <lineage>
        <taxon>Eukaryota</taxon>
        <taxon>Metazoa</taxon>
        <taxon>Ecdysozoa</taxon>
        <taxon>Arthropoda</taxon>
        <taxon>Hexapoda</taxon>
        <taxon>Insecta</taxon>
        <taxon>Pterygota</taxon>
        <taxon>Neoptera</taxon>
        <taxon>Polyneoptera</taxon>
        <taxon>Dictyoptera</taxon>
        <taxon>Blattodea</taxon>
        <taxon>Blattoidea</taxon>
        <taxon>Termitoidae</taxon>
        <taxon>Kalotermitidae</taxon>
        <taxon>Cryptotermitinae</taxon>
        <taxon>Cryptotermes</taxon>
    </lineage>
</organism>
<dbReference type="GO" id="GO:0005634">
    <property type="term" value="C:nucleus"/>
    <property type="evidence" value="ECO:0007669"/>
    <property type="project" value="TreeGrafter"/>
</dbReference>
<dbReference type="AlphaFoldDB" id="A0A2J7QUZ9"/>
<keyword evidence="7" id="KW-1185">Reference proteome</keyword>
<dbReference type="InterPro" id="IPR010655">
    <property type="entry name" value="Clp1_C"/>
</dbReference>
<dbReference type="Gene3D" id="3.40.50.300">
    <property type="entry name" value="P-loop containing nucleotide triphosphate hydrolases"/>
    <property type="match status" value="1"/>
</dbReference>
<dbReference type="Gene3D" id="2.60.120.1030">
    <property type="entry name" value="Clp1, DNA binding domain"/>
    <property type="match status" value="1"/>
</dbReference>
<dbReference type="GO" id="GO:0031124">
    <property type="term" value="P:mRNA 3'-end processing"/>
    <property type="evidence" value="ECO:0007669"/>
    <property type="project" value="InterPro"/>
</dbReference>
<keyword evidence="1" id="KW-0547">Nucleotide-binding</keyword>
<dbReference type="Proteomes" id="UP000235965">
    <property type="component" value="Unassembled WGS sequence"/>
</dbReference>
<evidence type="ECO:0000256" key="2">
    <source>
        <dbReference type="ARBA" id="ARBA00022840"/>
    </source>
</evidence>
<accession>A0A2J7QUZ9</accession>
<evidence type="ECO:0000259" key="5">
    <source>
        <dbReference type="Pfam" id="PF16575"/>
    </source>
</evidence>
<dbReference type="InterPro" id="IPR032324">
    <property type="entry name" value="Clp1_N"/>
</dbReference>
<feature type="domain" description="Clp1 N-terminal" evidence="4">
    <location>
        <begin position="121"/>
        <end position="192"/>
    </location>
</feature>
<dbReference type="PANTHER" id="PTHR12755">
    <property type="entry name" value="CLEAVAGE/POLYADENYLATION FACTOR IA SUBUNIT CLP1P"/>
    <property type="match status" value="1"/>
</dbReference>
<dbReference type="InterPro" id="IPR045116">
    <property type="entry name" value="Clp1/Grc3"/>
</dbReference>
<dbReference type="Pfam" id="PF06807">
    <property type="entry name" value="Clp1"/>
    <property type="match status" value="1"/>
</dbReference>
<dbReference type="GO" id="GO:0006388">
    <property type="term" value="P:tRNA splicing, via endonucleolytic cleavage and ligation"/>
    <property type="evidence" value="ECO:0007669"/>
    <property type="project" value="TreeGrafter"/>
</dbReference>
<reference evidence="6 7" key="1">
    <citation type="submission" date="2017-12" db="EMBL/GenBank/DDBJ databases">
        <title>Hemimetabolous genomes reveal molecular basis of termite eusociality.</title>
        <authorList>
            <person name="Harrison M.C."/>
            <person name="Jongepier E."/>
            <person name="Robertson H.M."/>
            <person name="Arning N."/>
            <person name="Bitard-Feildel T."/>
            <person name="Chao H."/>
            <person name="Childers C.P."/>
            <person name="Dinh H."/>
            <person name="Doddapaneni H."/>
            <person name="Dugan S."/>
            <person name="Gowin J."/>
            <person name="Greiner C."/>
            <person name="Han Y."/>
            <person name="Hu H."/>
            <person name="Hughes D.S.T."/>
            <person name="Huylmans A.-K."/>
            <person name="Kemena C."/>
            <person name="Kremer L.P.M."/>
            <person name="Lee S.L."/>
            <person name="Lopez-Ezquerra A."/>
            <person name="Mallet L."/>
            <person name="Monroy-Kuhn J.M."/>
            <person name="Moser A."/>
            <person name="Murali S.C."/>
            <person name="Muzny D.M."/>
            <person name="Otani S."/>
            <person name="Piulachs M.-D."/>
            <person name="Poelchau M."/>
            <person name="Qu J."/>
            <person name="Schaub F."/>
            <person name="Wada-Katsumata A."/>
            <person name="Worley K.C."/>
            <person name="Xie Q."/>
            <person name="Ylla G."/>
            <person name="Poulsen M."/>
            <person name="Gibbs R.A."/>
            <person name="Schal C."/>
            <person name="Richards S."/>
            <person name="Belles X."/>
            <person name="Korb J."/>
            <person name="Bornberg-Bauer E."/>
        </authorList>
    </citation>
    <scope>NUCLEOTIDE SEQUENCE [LARGE SCALE GENOMIC DNA]</scope>
    <source>
        <tissue evidence="6">Whole body</tissue>
    </source>
</reference>
<feature type="domain" description="Clp1 P-loop" evidence="5">
    <location>
        <begin position="206"/>
        <end position="369"/>
    </location>
</feature>
<evidence type="ECO:0000259" key="3">
    <source>
        <dbReference type="Pfam" id="PF06807"/>
    </source>
</evidence>
<dbReference type="InterPro" id="IPR038238">
    <property type="entry name" value="Clp1_C_sf"/>
</dbReference>
<gene>
    <name evidence="6" type="primary">cbc_1</name>
    <name evidence="6" type="ORF">B7P43_G10110</name>
</gene>
<protein>
    <submittedName>
        <fullName evidence="6">CLP1-like protein</fullName>
    </submittedName>
</protein>
<dbReference type="STRING" id="105785.A0A2J7QUZ9"/>
<dbReference type="EMBL" id="NEVH01010480">
    <property type="protein sequence ID" value="PNF32401.1"/>
    <property type="molecule type" value="Genomic_DNA"/>
</dbReference>
<evidence type="ECO:0000313" key="7">
    <source>
        <dbReference type="Proteomes" id="UP000235965"/>
    </source>
</evidence>
<dbReference type="InterPro" id="IPR032319">
    <property type="entry name" value="CLP1_P"/>
</dbReference>
<feature type="domain" description="Clp1 C-terminal" evidence="3">
    <location>
        <begin position="492"/>
        <end position="564"/>
    </location>
</feature>
<proteinExistence type="predicted"/>
<dbReference type="SUPFAM" id="SSF52540">
    <property type="entry name" value="P-loop containing nucleoside triphosphate hydrolases"/>
    <property type="match status" value="1"/>
</dbReference>
<dbReference type="OrthoDB" id="258143at2759"/>
<evidence type="ECO:0000259" key="4">
    <source>
        <dbReference type="Pfam" id="PF16573"/>
    </source>
</evidence>
<keyword evidence="2" id="KW-0067">ATP-binding</keyword>
<dbReference type="InParanoid" id="A0A2J7QUZ9"/>
<dbReference type="InterPro" id="IPR038239">
    <property type="entry name" value="Clp1_N_sf"/>
</dbReference>
<dbReference type="GO" id="GO:0051731">
    <property type="term" value="F:polynucleotide 5'-hydroxyl-kinase activity"/>
    <property type="evidence" value="ECO:0007669"/>
    <property type="project" value="InterPro"/>
</dbReference>
<dbReference type="InterPro" id="IPR027417">
    <property type="entry name" value="P-loop_NTPase"/>
</dbReference>
<dbReference type="PANTHER" id="PTHR12755:SF6">
    <property type="entry name" value="POLYRIBONUCLEOTIDE 5'-HYDROXYL-KINASE CLP1"/>
    <property type="match status" value="1"/>
</dbReference>
<dbReference type="Gene3D" id="2.40.30.330">
    <property type="entry name" value="Pre-mRNA cleavage complex subunit Clp1, C-terminal domain"/>
    <property type="match status" value="1"/>
</dbReference>
<comment type="caution">
    <text evidence="6">The sequence shown here is derived from an EMBL/GenBank/DDBJ whole genome shotgun (WGS) entry which is preliminary data.</text>
</comment>
<name>A0A2J7QUZ9_9NEOP</name>
<sequence>MPWASPLSCHPHNEQRLDQLFHTDRQIMTRELCAWLNIGCNAWETMLGKLDYCKVCSRWVPRMLTQDDKTRRMEVCQDLLHQFEAEGDKWGVIVLDFLEPGETVISECYKTLIKLKPYISQLKSGMAGVFGTELVKGIRYVFTTGSKIAVFTWQGCVIELRGKMDICYIAKDTPMVMYLNVHEALELLRRKAELANGRGPVTMIVGQLDVGKSTLCRLLLNYAVRMSRRPIFVDLDVGQGQISIPGTIGALLVQRPAAVEEGFSQQAPQLVYHFGHESPSTNLALYNMLVSRLAEVISKRMQANRRANASGVIINTCGWVKGDGYKQLTHVAQAFEVDIILVLDQERLYHELVHDMPTSVKVVFLQKNRVLRGWVSPCTATDSLLYIPLLISTVSIPYRYWCSLSAPFCQRGFYPLLSSVVPNTLAPFCQQGFYPLLGSGSLPSNYSMRYNIKMDFREIGWDGMDSPANSNFESQPQIVQPVQKKRDRVLGSSLSACDGPDLLHHILAVSVAASVEDDAIQSNIAGFVCVRNVDMERQSMTVLSPQPQPLPKTVLLLSDIQFMDDR</sequence>
<evidence type="ECO:0000256" key="1">
    <source>
        <dbReference type="ARBA" id="ARBA00022741"/>
    </source>
</evidence>
<dbReference type="GO" id="GO:0005524">
    <property type="term" value="F:ATP binding"/>
    <property type="evidence" value="ECO:0007669"/>
    <property type="project" value="UniProtKB-KW"/>
</dbReference>
<evidence type="ECO:0000313" key="6">
    <source>
        <dbReference type="EMBL" id="PNF32401.1"/>
    </source>
</evidence>
<dbReference type="Pfam" id="PF16575">
    <property type="entry name" value="CLP1_P"/>
    <property type="match status" value="1"/>
</dbReference>
<dbReference type="Pfam" id="PF16573">
    <property type="entry name" value="CLP1_N"/>
    <property type="match status" value="1"/>
</dbReference>